<comment type="caution">
    <text evidence="1">The sequence shown here is derived from an EMBL/GenBank/DDBJ whole genome shotgun (WGS) entry which is preliminary data.</text>
</comment>
<organism evidence="1 2">
    <name type="scientific">Coregonus suidteri</name>
    <dbReference type="NCBI Taxonomy" id="861788"/>
    <lineage>
        <taxon>Eukaryota</taxon>
        <taxon>Metazoa</taxon>
        <taxon>Chordata</taxon>
        <taxon>Craniata</taxon>
        <taxon>Vertebrata</taxon>
        <taxon>Euteleostomi</taxon>
        <taxon>Actinopterygii</taxon>
        <taxon>Neopterygii</taxon>
        <taxon>Teleostei</taxon>
        <taxon>Protacanthopterygii</taxon>
        <taxon>Salmoniformes</taxon>
        <taxon>Salmonidae</taxon>
        <taxon>Coregoninae</taxon>
        <taxon>Coregonus</taxon>
    </lineage>
</organism>
<feature type="non-terminal residue" evidence="1">
    <location>
        <position position="1"/>
    </location>
</feature>
<gene>
    <name evidence="1" type="ORF">J4Q44_G00012190</name>
</gene>
<keyword evidence="2" id="KW-1185">Reference proteome</keyword>
<accession>A0AAN8R8H6</accession>
<protein>
    <submittedName>
        <fullName evidence="1">Uncharacterized protein</fullName>
    </submittedName>
</protein>
<sequence>VGQVHGSTACCSRVRKEGNRARRKERRRAKKSCGRCKSTVGERAERRRRGMVTRDLLEASYGSVCP</sequence>
<name>A0AAN8R8H6_9TELE</name>
<evidence type="ECO:0000313" key="2">
    <source>
        <dbReference type="Proteomes" id="UP001356427"/>
    </source>
</evidence>
<reference evidence="1 2" key="1">
    <citation type="submission" date="2021-04" db="EMBL/GenBank/DDBJ databases">
        <authorList>
            <person name="De Guttry C."/>
            <person name="Zahm M."/>
            <person name="Klopp C."/>
            <person name="Cabau C."/>
            <person name="Louis A."/>
            <person name="Berthelot C."/>
            <person name="Parey E."/>
            <person name="Roest Crollius H."/>
            <person name="Montfort J."/>
            <person name="Robinson-Rechavi M."/>
            <person name="Bucao C."/>
            <person name="Bouchez O."/>
            <person name="Gislard M."/>
            <person name="Lluch J."/>
            <person name="Milhes M."/>
            <person name="Lampietro C."/>
            <person name="Lopez Roques C."/>
            <person name="Donnadieu C."/>
            <person name="Braasch I."/>
            <person name="Desvignes T."/>
            <person name="Postlethwait J."/>
            <person name="Bobe J."/>
            <person name="Wedekind C."/>
            <person name="Guiguen Y."/>
        </authorList>
    </citation>
    <scope>NUCLEOTIDE SEQUENCE [LARGE SCALE GENOMIC DNA]</scope>
    <source>
        <strain evidence="1">Cs_M1</strain>
        <tissue evidence="1">Blood</tissue>
    </source>
</reference>
<dbReference type="Proteomes" id="UP001356427">
    <property type="component" value="Unassembled WGS sequence"/>
</dbReference>
<dbReference type="AlphaFoldDB" id="A0AAN8R8H6"/>
<dbReference type="EMBL" id="JAGTTL010000001">
    <property type="protein sequence ID" value="KAK6329241.1"/>
    <property type="molecule type" value="Genomic_DNA"/>
</dbReference>
<evidence type="ECO:0000313" key="1">
    <source>
        <dbReference type="EMBL" id="KAK6329241.1"/>
    </source>
</evidence>
<proteinExistence type="predicted"/>